<sequence length="474" mass="53795">MTKPRASRIYESTSIVCSCEGGATSAIEKVQYDHRMGSLFFCPSCQTLKCPECCAHHLESRLCTNCGTDYIDSGTTSVCDKNCFVCPLCSSDLLIHGSNTLDNNGVQGKSFTFKCGFCDYSYVTSVITTPRPLHRILNSERKRNLIHHKLFDTFRLTLTQDPDKSGSYSQIREKDEIRQKLSQLNISHENTKDSSETERYPIDLEQDYAMANERKLSTKQTRNYSADILNQSIYNRPTHNELYPLAASLTLRWSHSCLACHTILDKPSPKDSNKFITKWNAIDFLPAIDFTYPHLYISCGGSPNEFMIHFRNPMGQKVHLNISSTYVVPECYVNKSGFEVQVSFPISKFSVGPNTEATDLIKSIPTALLTKNTVQARVEYQERLTRKQEQGLEVLDNILDSQYNWCLIPLNITCLIKSIQPISDTSNTVHIKLPLYVTMTSKLPEPIKQLTSLKETLNVGYWCFVDLGEYTIQI</sequence>
<name>A0A9P7VCX0_9ASCO</name>
<dbReference type="GO" id="GO:0001725">
    <property type="term" value="C:stress fiber"/>
    <property type="evidence" value="ECO:0007669"/>
    <property type="project" value="UniProtKB-SubCell"/>
</dbReference>
<keyword evidence="8" id="KW-0007">Acetylation</keyword>
<dbReference type="EMBL" id="JAHMUF010000003">
    <property type="protein sequence ID" value="KAG7195515.1"/>
    <property type="molecule type" value="Genomic_DNA"/>
</dbReference>
<protein>
    <recommendedName>
        <fullName evidence="12">Dynactin subunit 4</fullName>
    </recommendedName>
</protein>
<evidence type="ECO:0000256" key="10">
    <source>
        <dbReference type="ARBA" id="ARBA00023212"/>
    </source>
</evidence>
<reference evidence="14" key="1">
    <citation type="submission" date="2021-03" db="EMBL/GenBank/DDBJ databases">
        <authorList>
            <person name="Palmer J.M."/>
        </authorList>
    </citation>
    <scope>NUCLEOTIDE SEQUENCE</scope>
    <source>
        <strain evidence="14">ARV_011</strain>
    </source>
</reference>
<gene>
    <name evidence="14" type="ORF">KQ657_003278</name>
</gene>
<dbReference type="PANTHER" id="PTHR13034:SF2">
    <property type="entry name" value="DYNACTIN SUBUNIT 4"/>
    <property type="match status" value="1"/>
</dbReference>
<evidence type="ECO:0000256" key="6">
    <source>
        <dbReference type="ARBA" id="ARBA00022553"/>
    </source>
</evidence>
<evidence type="ECO:0000256" key="7">
    <source>
        <dbReference type="ARBA" id="ARBA00022843"/>
    </source>
</evidence>
<evidence type="ECO:0000256" key="13">
    <source>
        <dbReference type="ARBA" id="ARBA00093507"/>
    </source>
</evidence>
<comment type="similarity">
    <text evidence="11">Belongs to the dynactin subunit 4 family.</text>
</comment>
<evidence type="ECO:0000256" key="5">
    <source>
        <dbReference type="ARBA" id="ARBA00022499"/>
    </source>
</evidence>
<evidence type="ECO:0000313" key="15">
    <source>
        <dbReference type="Proteomes" id="UP000790833"/>
    </source>
</evidence>
<dbReference type="OrthoDB" id="283815at2759"/>
<evidence type="ECO:0000256" key="4">
    <source>
        <dbReference type="ARBA" id="ARBA00022490"/>
    </source>
</evidence>
<keyword evidence="9" id="KW-0175">Coiled coil</keyword>
<evidence type="ECO:0000256" key="3">
    <source>
        <dbReference type="ARBA" id="ARBA00004657"/>
    </source>
</evidence>
<organism evidence="14 15">
    <name type="scientific">Scheffersomyces spartinae</name>
    <dbReference type="NCBI Taxonomy" id="45513"/>
    <lineage>
        <taxon>Eukaryota</taxon>
        <taxon>Fungi</taxon>
        <taxon>Dikarya</taxon>
        <taxon>Ascomycota</taxon>
        <taxon>Saccharomycotina</taxon>
        <taxon>Pichiomycetes</taxon>
        <taxon>Debaryomycetaceae</taxon>
        <taxon>Scheffersomyces</taxon>
    </lineage>
</organism>
<evidence type="ECO:0000256" key="12">
    <source>
        <dbReference type="ARBA" id="ARBA00034864"/>
    </source>
</evidence>
<keyword evidence="7" id="KW-0832">Ubl conjugation</keyword>
<keyword evidence="10" id="KW-0206">Cytoskeleton</keyword>
<dbReference type="GeneID" id="66116652"/>
<dbReference type="PANTHER" id="PTHR13034">
    <property type="entry name" value="DYNACTIN P62 SUBUNIT"/>
    <property type="match status" value="1"/>
</dbReference>
<accession>A0A9P7VCX0</accession>
<keyword evidence="5" id="KW-1017">Isopeptide bond</keyword>
<comment type="subcellular location">
    <subcellularLocation>
        <location evidence="1">Cytoplasm</location>
        <location evidence="1">Cytoskeleton</location>
        <location evidence="1">Microtubule organizing center</location>
        <location evidence="1">Centrosome</location>
    </subcellularLocation>
    <subcellularLocation>
        <location evidence="2">Cytoplasm</location>
        <location evidence="2">Cytoskeleton</location>
        <location evidence="2">Stress fiber</location>
    </subcellularLocation>
    <subcellularLocation>
        <location evidence="3">Cytoplasm</location>
        <location evidence="3">Myofibril</location>
    </subcellularLocation>
</comment>
<keyword evidence="15" id="KW-1185">Reference proteome</keyword>
<dbReference type="AlphaFoldDB" id="A0A9P7VCX0"/>
<comment type="subunit">
    <text evidence="13">Subunit of dynactin, a multiprotein complex part of a tripartite complex with dynein and a adapter, such as BICDL1, BICD2 or HOOK3. The dynactin complex is built around ACTR1A/ACTB filament and consists of an actin-related filament composed of a shoulder domain, a pointed end and a barbed end. Its length is defined by its flexible shoulder domain. The soulder is composed of 2 DCTN1 subunits, 4 DCTN2 and 2 DCTN3. The 4 DCNT2 (via N-terminus) bind the ACTR1A filament and act as molecular rulers to determine the length. The pointed end is important for binding dynein-dynactin cargo adapters. Consists of 4 subunits: ACTR10, DCNT4, DCTN5 and DCTN6. The barbed end is composed of a CAPZA1:CAPZB heterodimers, which binds ACTR1A/ACTB filament and dynactin and stabilizes dynactin. Interacts with ATP7B, but not ATP7A, in a copper-dependent manner. Interacts with ANK2; this interaction is required for localization at costameres. Interacts with N4BP2L1.</text>
</comment>
<evidence type="ECO:0000313" key="14">
    <source>
        <dbReference type="EMBL" id="KAG7195515.1"/>
    </source>
</evidence>
<keyword evidence="6" id="KW-0597">Phosphoprotein</keyword>
<keyword evidence="4" id="KW-0963">Cytoplasm</keyword>
<dbReference type="GO" id="GO:0005869">
    <property type="term" value="C:dynactin complex"/>
    <property type="evidence" value="ECO:0007669"/>
    <property type="project" value="InterPro"/>
</dbReference>
<evidence type="ECO:0000256" key="2">
    <source>
        <dbReference type="ARBA" id="ARBA00004529"/>
    </source>
</evidence>
<evidence type="ECO:0000256" key="1">
    <source>
        <dbReference type="ARBA" id="ARBA00004300"/>
    </source>
</evidence>
<dbReference type="RefSeq" id="XP_043051060.1">
    <property type="nucleotide sequence ID" value="XM_043194008.1"/>
</dbReference>
<dbReference type="Proteomes" id="UP000790833">
    <property type="component" value="Unassembled WGS sequence"/>
</dbReference>
<evidence type="ECO:0000256" key="8">
    <source>
        <dbReference type="ARBA" id="ARBA00022990"/>
    </source>
</evidence>
<evidence type="ECO:0000256" key="11">
    <source>
        <dbReference type="ARBA" id="ARBA00034776"/>
    </source>
</evidence>
<dbReference type="InterPro" id="IPR008603">
    <property type="entry name" value="DCTN4"/>
</dbReference>
<comment type="caution">
    <text evidence="14">The sequence shown here is derived from an EMBL/GenBank/DDBJ whole genome shotgun (WGS) entry which is preliminary data.</text>
</comment>
<evidence type="ECO:0000256" key="9">
    <source>
        <dbReference type="ARBA" id="ARBA00023054"/>
    </source>
</evidence>
<proteinExistence type="inferred from homology"/>